<dbReference type="Pfam" id="PF04679">
    <property type="entry name" value="DNA_ligase_A_C"/>
    <property type="match status" value="1"/>
</dbReference>
<evidence type="ECO:0000256" key="11">
    <source>
        <dbReference type="ARBA" id="ARBA00023204"/>
    </source>
</evidence>
<dbReference type="GO" id="GO:0051301">
    <property type="term" value="P:cell division"/>
    <property type="evidence" value="ECO:0007669"/>
    <property type="project" value="UniProtKB-KW"/>
</dbReference>
<dbReference type="Gene3D" id="3.30.470.30">
    <property type="entry name" value="DNA ligase/mRNA capping enzyme"/>
    <property type="match status" value="1"/>
</dbReference>
<keyword evidence="8" id="KW-0067">ATP-binding</keyword>
<evidence type="ECO:0000313" key="15">
    <source>
        <dbReference type="EMBL" id="RFC65227.1"/>
    </source>
</evidence>
<dbReference type="OrthoDB" id="9767858at2"/>
<evidence type="ECO:0000256" key="3">
    <source>
        <dbReference type="ARBA" id="ARBA00022618"/>
    </source>
</evidence>
<dbReference type="PROSITE" id="PS00697">
    <property type="entry name" value="DNA_LIGASE_A1"/>
    <property type="match status" value="1"/>
</dbReference>
<dbReference type="NCBIfam" id="NF006701">
    <property type="entry name" value="PRK09247.1"/>
    <property type="match status" value="1"/>
</dbReference>
<keyword evidence="12" id="KW-0131">Cell cycle</keyword>
<evidence type="ECO:0000256" key="5">
    <source>
        <dbReference type="ARBA" id="ARBA00022723"/>
    </source>
</evidence>
<dbReference type="SUPFAM" id="SSF50249">
    <property type="entry name" value="Nucleic acid-binding proteins"/>
    <property type="match status" value="1"/>
</dbReference>
<dbReference type="GO" id="GO:0006310">
    <property type="term" value="P:DNA recombination"/>
    <property type="evidence" value="ECO:0007669"/>
    <property type="project" value="UniProtKB-KW"/>
</dbReference>
<evidence type="ECO:0000256" key="13">
    <source>
        <dbReference type="ARBA" id="ARBA00034003"/>
    </source>
</evidence>
<dbReference type="Gene3D" id="2.40.50.140">
    <property type="entry name" value="Nucleic acid-binding proteins"/>
    <property type="match status" value="1"/>
</dbReference>
<dbReference type="FunFam" id="2.40.50.140:FF:000228">
    <property type="entry name" value="ATP-dependent DNA ligase"/>
    <property type="match status" value="1"/>
</dbReference>
<dbReference type="RefSeq" id="WP_116682124.1">
    <property type="nucleotide sequence ID" value="NZ_QURL01000002.1"/>
</dbReference>
<keyword evidence="10" id="KW-0233">DNA recombination</keyword>
<sequence>MKAFADLIDALTLTPSRNGKLRLLVDHFASQPDPERGLALAAITRDLDIKSVKPAMLRELMTDRMDPVLFGYSYDYVGDLAETISLVWPSGSETEGAEASSGPRLSEVVEQLNAANRREGPKLVETWLDQLDSSGRYALLKLVTGSMRIGVSARLAKQALADFGKKDVAEIEELWHGLDVPYEQLFAWLEDRADKPVSAAKAPFRPVMLSTPLEEPDYGIIRAEDYAAEWKWDGIRVQASAEGGVARLYSRTGDDISGAFPDLMDFMTFEGTLDGELLVAKPTAKRSGKPAVAGRNAPRAADIVVGTFSDLQQRLNRKTVSAAMLKSHPVFLRAYDLLVEEGVDLRPLPFAERRERLAAFAARLEPTRFDISPLVAYESFEDLAALRREPPHAVIEGLMLKRWDSAYVPGRPKGPWFKWKQDPHLVDAVLMYAQRGHGKRSSFYSDYTFGVWTGEEDAPELVPVGKAYFGFTDEELKQIDKYVRDNTIERFGPVRSVRAEPGHGLVIEVAFEGLQRSARHKSGVAMRFPRVNRLRWDKPASEADRLETLQAMLD</sequence>
<organism evidence="15 16">
    <name type="scientific">Fulvimarina endophytica</name>
    <dbReference type="NCBI Taxonomy" id="2293836"/>
    <lineage>
        <taxon>Bacteria</taxon>
        <taxon>Pseudomonadati</taxon>
        <taxon>Pseudomonadota</taxon>
        <taxon>Alphaproteobacteria</taxon>
        <taxon>Hyphomicrobiales</taxon>
        <taxon>Aurantimonadaceae</taxon>
        <taxon>Fulvimarina</taxon>
    </lineage>
</organism>
<dbReference type="GO" id="GO:0046872">
    <property type="term" value="F:metal ion binding"/>
    <property type="evidence" value="ECO:0007669"/>
    <property type="project" value="UniProtKB-KW"/>
</dbReference>
<dbReference type="AlphaFoldDB" id="A0A371X7N9"/>
<dbReference type="PROSITE" id="PS50160">
    <property type="entry name" value="DNA_LIGASE_A3"/>
    <property type="match status" value="1"/>
</dbReference>
<evidence type="ECO:0000256" key="7">
    <source>
        <dbReference type="ARBA" id="ARBA00022763"/>
    </source>
</evidence>
<dbReference type="NCBIfam" id="TIGR04120">
    <property type="entry name" value="DNA_lig_bact"/>
    <property type="match status" value="1"/>
</dbReference>
<dbReference type="GO" id="GO:0006260">
    <property type="term" value="P:DNA replication"/>
    <property type="evidence" value="ECO:0007669"/>
    <property type="project" value="UniProtKB-KW"/>
</dbReference>
<dbReference type="GO" id="GO:0003910">
    <property type="term" value="F:DNA ligase (ATP) activity"/>
    <property type="evidence" value="ECO:0007669"/>
    <property type="project" value="UniProtKB-EC"/>
</dbReference>
<evidence type="ECO:0000256" key="6">
    <source>
        <dbReference type="ARBA" id="ARBA00022741"/>
    </source>
</evidence>
<dbReference type="InterPro" id="IPR012340">
    <property type="entry name" value="NA-bd_OB-fold"/>
</dbReference>
<keyword evidence="11" id="KW-0234">DNA repair</keyword>
<dbReference type="PANTHER" id="PTHR45674">
    <property type="entry name" value="DNA LIGASE 1/3 FAMILY MEMBER"/>
    <property type="match status" value="1"/>
</dbReference>
<evidence type="ECO:0000256" key="9">
    <source>
        <dbReference type="ARBA" id="ARBA00022842"/>
    </source>
</evidence>
<evidence type="ECO:0000256" key="2">
    <source>
        <dbReference type="ARBA" id="ARBA00022598"/>
    </source>
</evidence>
<keyword evidence="9" id="KW-0460">Magnesium</keyword>
<dbReference type="EC" id="6.5.1.1" evidence="1"/>
<proteinExistence type="predicted"/>
<dbReference type="Pfam" id="PF01068">
    <property type="entry name" value="DNA_ligase_A_M"/>
    <property type="match status" value="1"/>
</dbReference>
<dbReference type="CDD" id="cd07897">
    <property type="entry name" value="Adenylation_DNA_ligase_Bac1"/>
    <property type="match status" value="1"/>
</dbReference>
<protein>
    <recommendedName>
        <fullName evidence="1">DNA ligase (ATP)</fullName>
        <ecNumber evidence="1">6.5.1.1</ecNumber>
    </recommendedName>
</protein>
<dbReference type="SUPFAM" id="SSF56091">
    <property type="entry name" value="DNA ligase/mRNA capping enzyme, catalytic domain"/>
    <property type="match status" value="1"/>
</dbReference>
<dbReference type="GO" id="GO:0006281">
    <property type="term" value="P:DNA repair"/>
    <property type="evidence" value="ECO:0007669"/>
    <property type="project" value="UniProtKB-KW"/>
</dbReference>
<dbReference type="InterPro" id="IPR012309">
    <property type="entry name" value="DNA_ligase_ATP-dep_C"/>
</dbReference>
<evidence type="ECO:0000256" key="1">
    <source>
        <dbReference type="ARBA" id="ARBA00012727"/>
    </source>
</evidence>
<evidence type="ECO:0000259" key="14">
    <source>
        <dbReference type="PROSITE" id="PS50160"/>
    </source>
</evidence>
<keyword evidence="5" id="KW-0479">Metal-binding</keyword>
<dbReference type="Proteomes" id="UP000264310">
    <property type="component" value="Unassembled WGS sequence"/>
</dbReference>
<feature type="domain" description="ATP-dependent DNA ligase family profile" evidence="14">
    <location>
        <begin position="323"/>
        <end position="453"/>
    </location>
</feature>
<gene>
    <name evidence="15" type="ORF">DYI37_05125</name>
</gene>
<evidence type="ECO:0000313" key="16">
    <source>
        <dbReference type="Proteomes" id="UP000264310"/>
    </source>
</evidence>
<keyword evidence="2 15" id="KW-0436">Ligase</keyword>
<keyword evidence="4" id="KW-0235">DNA replication</keyword>
<keyword evidence="16" id="KW-1185">Reference proteome</keyword>
<dbReference type="GO" id="GO:0003677">
    <property type="term" value="F:DNA binding"/>
    <property type="evidence" value="ECO:0007669"/>
    <property type="project" value="InterPro"/>
</dbReference>
<dbReference type="InterPro" id="IPR036599">
    <property type="entry name" value="DNA_ligase_N_sf"/>
</dbReference>
<dbReference type="Gene3D" id="1.10.3260.10">
    <property type="entry name" value="DNA ligase, ATP-dependent, N-terminal domain"/>
    <property type="match status" value="1"/>
</dbReference>
<evidence type="ECO:0000256" key="10">
    <source>
        <dbReference type="ARBA" id="ARBA00023172"/>
    </source>
</evidence>
<dbReference type="GO" id="GO:0005524">
    <property type="term" value="F:ATP binding"/>
    <property type="evidence" value="ECO:0007669"/>
    <property type="project" value="UniProtKB-KW"/>
</dbReference>
<evidence type="ECO:0000256" key="12">
    <source>
        <dbReference type="ARBA" id="ARBA00023306"/>
    </source>
</evidence>
<dbReference type="CDD" id="cd07972">
    <property type="entry name" value="OBF_DNA_ligase_Arch_LigB"/>
    <property type="match status" value="1"/>
</dbReference>
<reference evidence="15 16" key="1">
    <citation type="submission" date="2018-08" db="EMBL/GenBank/DDBJ databases">
        <title>Fulvimarina sp. 85, whole genome shotgun sequence.</title>
        <authorList>
            <person name="Tuo L."/>
        </authorList>
    </citation>
    <scope>NUCLEOTIDE SEQUENCE [LARGE SCALE GENOMIC DNA]</scope>
    <source>
        <strain evidence="15 16">85</strain>
    </source>
</reference>
<comment type="catalytic activity">
    <reaction evidence="13">
        <text>ATP + (deoxyribonucleotide)n-3'-hydroxyl + 5'-phospho-(deoxyribonucleotide)m = (deoxyribonucleotide)n+m + AMP + diphosphate.</text>
        <dbReference type="EC" id="6.5.1.1"/>
    </reaction>
</comment>
<keyword evidence="7" id="KW-0227">DNA damage</keyword>
<accession>A0A371X7N9</accession>
<keyword evidence="3" id="KW-0132">Cell division</keyword>
<dbReference type="PANTHER" id="PTHR45674:SF13">
    <property type="entry name" value="DNA LIGASE-RELATED"/>
    <property type="match status" value="1"/>
</dbReference>
<keyword evidence="6" id="KW-0547">Nucleotide-binding</keyword>
<dbReference type="InterPro" id="IPR012310">
    <property type="entry name" value="DNA_ligase_ATP-dep_cent"/>
</dbReference>
<evidence type="ECO:0000256" key="8">
    <source>
        <dbReference type="ARBA" id="ARBA00022840"/>
    </source>
</evidence>
<evidence type="ECO:0000256" key="4">
    <source>
        <dbReference type="ARBA" id="ARBA00022705"/>
    </source>
</evidence>
<comment type="caution">
    <text evidence="15">The sequence shown here is derived from an EMBL/GenBank/DDBJ whole genome shotgun (WGS) entry which is preliminary data.</text>
</comment>
<dbReference type="EMBL" id="QURL01000002">
    <property type="protein sequence ID" value="RFC65227.1"/>
    <property type="molecule type" value="Genomic_DNA"/>
</dbReference>
<name>A0A371X7N9_9HYPH</name>
<dbReference type="InterPro" id="IPR026333">
    <property type="entry name" value="ATP_dep_DNA_lig_pp_1105_fam"/>
</dbReference>
<dbReference type="InterPro" id="IPR016059">
    <property type="entry name" value="DNA_ligase_ATP-dep_CS"/>
</dbReference>
<dbReference type="InterPro" id="IPR050191">
    <property type="entry name" value="ATP-dep_DNA_ligase"/>
</dbReference>